<dbReference type="EMBL" id="CP029553">
    <property type="protein sequence ID" value="AWN45107.1"/>
    <property type="molecule type" value="Genomic_DNA"/>
</dbReference>
<dbReference type="SUPFAM" id="SSF53623">
    <property type="entry name" value="MurD-like peptide ligases, catalytic domain"/>
    <property type="match status" value="1"/>
</dbReference>
<dbReference type="InterPro" id="IPR035911">
    <property type="entry name" value="MurE/MurF_N"/>
</dbReference>
<keyword evidence="13" id="KW-1185">Reference proteome</keyword>
<evidence type="ECO:0000256" key="3">
    <source>
        <dbReference type="ARBA" id="ARBA00022960"/>
    </source>
</evidence>
<evidence type="ECO:0000259" key="11">
    <source>
        <dbReference type="Pfam" id="PF08245"/>
    </source>
</evidence>
<feature type="domain" description="Mur ligase central" evidence="11">
    <location>
        <begin position="105"/>
        <end position="307"/>
    </location>
</feature>
<feature type="domain" description="Mur ligase C-terminal" evidence="10">
    <location>
        <begin position="333"/>
        <end position="456"/>
    </location>
</feature>
<comment type="function">
    <text evidence="7">Catalyzes the addition of meso-diaminopimelic acid to the nucleotide precursor UDP-N-acetylmuramoyl-L-alanyl-D-glutamate (UMAG) in the biosynthesis of bacterial cell-wall peptidoglycan.</text>
</comment>
<keyword evidence="4 7" id="KW-0573">Peptidoglycan synthesis</keyword>
<feature type="binding site" evidence="7">
    <location>
        <position position="184"/>
    </location>
    <ligand>
        <name>UDP-N-acetyl-alpha-D-muramoyl-L-alanyl-D-glutamate</name>
        <dbReference type="ChEBI" id="CHEBI:83900"/>
    </ligand>
</feature>
<dbReference type="NCBIfam" id="NF001124">
    <property type="entry name" value="PRK00139.1-2"/>
    <property type="match status" value="1"/>
</dbReference>
<dbReference type="PANTHER" id="PTHR23135">
    <property type="entry name" value="MUR LIGASE FAMILY MEMBER"/>
    <property type="match status" value="1"/>
</dbReference>
<evidence type="ECO:0000256" key="1">
    <source>
        <dbReference type="ARBA" id="ARBA00005898"/>
    </source>
</evidence>
<keyword evidence="7" id="KW-0067">ATP-binding</keyword>
<dbReference type="GO" id="GO:0008765">
    <property type="term" value="F:UDP-N-acetylmuramoylalanyl-D-glutamate-2,6-diaminopimelate ligase activity"/>
    <property type="evidence" value="ECO:0007669"/>
    <property type="project" value="UniProtKB-UniRule"/>
</dbReference>
<dbReference type="OrthoDB" id="9800958at2"/>
<evidence type="ECO:0000259" key="10">
    <source>
        <dbReference type="Pfam" id="PF02875"/>
    </source>
</evidence>
<dbReference type="GO" id="GO:0051301">
    <property type="term" value="P:cell division"/>
    <property type="evidence" value="ECO:0007669"/>
    <property type="project" value="UniProtKB-KW"/>
</dbReference>
<dbReference type="InterPro" id="IPR004101">
    <property type="entry name" value="Mur_ligase_C"/>
</dbReference>
<proteinExistence type="inferred from homology"/>
<evidence type="ECO:0000313" key="13">
    <source>
        <dbReference type="Proteomes" id="UP000245444"/>
    </source>
</evidence>
<name>A0A2U8WG10_9HYPH</name>
<dbReference type="HAMAP" id="MF_00208">
    <property type="entry name" value="MurE"/>
    <property type="match status" value="1"/>
</dbReference>
<comment type="pathway">
    <text evidence="7 8">Cell wall biogenesis; peptidoglycan biosynthesis.</text>
</comment>
<comment type="PTM">
    <text evidence="7">Carboxylation is probably crucial for Mg(2+) binding and, consequently, for the gamma-phosphate positioning of ATP.</text>
</comment>
<dbReference type="RefSeq" id="WP_109957477.1">
    <property type="nucleotide sequence ID" value="NZ_CP029553.1"/>
</dbReference>
<evidence type="ECO:0000259" key="9">
    <source>
        <dbReference type="Pfam" id="PF01225"/>
    </source>
</evidence>
<gene>
    <name evidence="7" type="primary">murE</name>
    <name evidence="12" type="ORF">DK419_01135</name>
</gene>
<dbReference type="PANTHER" id="PTHR23135:SF4">
    <property type="entry name" value="UDP-N-ACETYLMURAMOYL-L-ALANYL-D-GLUTAMATE--2,6-DIAMINOPIMELATE LIGASE MURE HOMOLOG, CHLOROPLASTIC"/>
    <property type="match status" value="1"/>
</dbReference>
<feature type="domain" description="Mur ligase N-terminal catalytic" evidence="9">
    <location>
        <begin position="20"/>
        <end position="93"/>
    </location>
</feature>
<dbReference type="KEGG" id="mtea:DK419_01135"/>
<comment type="caution">
    <text evidence="7">Lacks conserved residue(s) required for the propagation of feature annotation.</text>
</comment>
<feature type="binding site" evidence="7">
    <location>
        <begin position="107"/>
        <end position="113"/>
    </location>
    <ligand>
        <name>ATP</name>
        <dbReference type="ChEBI" id="CHEBI:30616"/>
    </ligand>
</feature>
<dbReference type="UniPathway" id="UPA00219"/>
<dbReference type="InterPro" id="IPR036615">
    <property type="entry name" value="Mur_ligase_C_dom_sf"/>
</dbReference>
<dbReference type="InterPro" id="IPR005761">
    <property type="entry name" value="UDP-N-AcMur-Glu-dNH2Pim_ligase"/>
</dbReference>
<dbReference type="AlphaFoldDB" id="A0A2U8WG10"/>
<feature type="binding site" evidence="7">
    <location>
        <position position="458"/>
    </location>
    <ligand>
        <name>meso-2,6-diaminopimelate</name>
        <dbReference type="ChEBI" id="CHEBI:57791"/>
    </ligand>
</feature>
<dbReference type="GO" id="GO:0008360">
    <property type="term" value="P:regulation of cell shape"/>
    <property type="evidence" value="ECO:0007669"/>
    <property type="project" value="UniProtKB-KW"/>
</dbReference>
<feature type="binding site" evidence="7">
    <location>
        <position position="27"/>
    </location>
    <ligand>
        <name>UDP-N-acetyl-alpha-D-muramoyl-L-alanyl-D-glutamate</name>
        <dbReference type="ChEBI" id="CHEBI:83900"/>
    </ligand>
</feature>
<reference evidence="12 13" key="1">
    <citation type="submission" date="2018-05" db="EMBL/GenBank/DDBJ databases">
        <title>Complete Genome Sequence of Methylobacterium sp. 17Sr1-28.</title>
        <authorList>
            <person name="Srinivasan S."/>
        </authorList>
    </citation>
    <scope>NUCLEOTIDE SEQUENCE [LARGE SCALE GENOMIC DNA]</scope>
    <source>
        <strain evidence="12 13">17Sr1-28</strain>
    </source>
</reference>
<evidence type="ECO:0000256" key="2">
    <source>
        <dbReference type="ARBA" id="ARBA00022618"/>
    </source>
</evidence>
<feature type="binding site" evidence="7">
    <location>
        <begin position="406"/>
        <end position="409"/>
    </location>
    <ligand>
        <name>meso-2,6-diaminopimelate</name>
        <dbReference type="ChEBI" id="CHEBI:57791"/>
    </ligand>
</feature>
<keyword evidence="7" id="KW-0547">Nucleotide-binding</keyword>
<keyword evidence="6 7" id="KW-0961">Cell wall biogenesis/degradation</keyword>
<comment type="cofactor">
    <cofactor evidence="7">
        <name>Mg(2+)</name>
        <dbReference type="ChEBI" id="CHEBI:18420"/>
    </cofactor>
</comment>
<evidence type="ECO:0000313" key="12">
    <source>
        <dbReference type="EMBL" id="AWN45107.1"/>
    </source>
</evidence>
<evidence type="ECO:0000256" key="5">
    <source>
        <dbReference type="ARBA" id="ARBA00023306"/>
    </source>
</evidence>
<protein>
    <recommendedName>
        <fullName evidence="7">UDP-N-acetylmuramoyl-L-alanyl-D-glutamate--2,6-diaminopimelate ligase</fullName>
        <ecNumber evidence="7">6.3.2.13</ecNumber>
    </recommendedName>
    <alternativeName>
        <fullName evidence="7">Meso-A2pm-adding enzyme</fullName>
    </alternativeName>
    <alternativeName>
        <fullName evidence="7">Meso-diaminopimelate-adding enzyme</fullName>
    </alternativeName>
    <alternativeName>
        <fullName evidence="7">UDP-MurNAc-L-Ala-D-Glu:meso-diaminopimelate ligase</fullName>
    </alternativeName>
    <alternativeName>
        <fullName evidence="7">UDP-MurNAc-tripeptide synthetase</fullName>
    </alternativeName>
    <alternativeName>
        <fullName evidence="7">UDP-N-acetylmuramyl-tripeptide synthetase</fullName>
    </alternativeName>
</protein>
<dbReference type="InterPro" id="IPR013221">
    <property type="entry name" value="Mur_ligase_cen"/>
</dbReference>
<dbReference type="SUPFAM" id="SSF53244">
    <property type="entry name" value="MurD-like peptide ligases, peptide-binding domain"/>
    <property type="match status" value="1"/>
</dbReference>
<dbReference type="GO" id="GO:0071555">
    <property type="term" value="P:cell wall organization"/>
    <property type="evidence" value="ECO:0007669"/>
    <property type="project" value="UniProtKB-KW"/>
</dbReference>
<comment type="similarity">
    <text evidence="1 7">Belongs to the MurCDEF family. MurE subfamily.</text>
</comment>
<keyword evidence="7 12" id="KW-0436">Ligase</keyword>
<dbReference type="GO" id="GO:0000287">
    <property type="term" value="F:magnesium ion binding"/>
    <property type="evidence" value="ECO:0007669"/>
    <property type="project" value="UniProtKB-UniRule"/>
</dbReference>
<dbReference type="Pfam" id="PF08245">
    <property type="entry name" value="Mur_ligase_M"/>
    <property type="match status" value="1"/>
</dbReference>
<sequence length="485" mass="49591">MSLTLGDLFPQPGQASGLPVTGLTADSRKVAPGYVFLAVPGTAADGRTFAAKAAAAGAVAMVAEGERPADLPEPVAYLSVPDARTALAAAAARLHPGQPGTVVAVTGTSGKSSVADFVRQIFGRLGRQAASLGTLGVITTSGAAYGSLTTPDPITLHATLDRLARDGVTELAMEASSHGIEQSRLDGVRLTAAGFTNLGHDHLDYHGTPEAYLQAKLRLFTTLLPAEGIAVVNADGPQSGAVIAAVRERGVRLVTTGRAGEGVRLVSARQEGFAQRLEIAVGAATHEVDLPLVGTFQVENALVAAGLVLATPAGAGREAEVVAALGHLAGVPGRLERVGTVRDALCIVDYAHKPDALANVLDALRAFTTGRLVCVVGCGGDRDRGKRPLMGAIAAGKADRVIVTDDNPRSEDPAVIRAAILAAAPGAEEIGDRADAIRAAVRDLRAGDVLVVAGKGHETGQIIGDRTLHFSDRDAVLSAIEETRA</sequence>
<keyword evidence="7" id="KW-0460">Magnesium</keyword>
<dbReference type="InterPro" id="IPR000713">
    <property type="entry name" value="Mur_ligase_N"/>
</dbReference>
<dbReference type="GO" id="GO:0005524">
    <property type="term" value="F:ATP binding"/>
    <property type="evidence" value="ECO:0007669"/>
    <property type="project" value="UniProtKB-UniRule"/>
</dbReference>
<keyword evidence="3 7" id="KW-0133">Cell shape</keyword>
<accession>A0A2U8WG10</accession>
<keyword evidence="7" id="KW-0963">Cytoplasm</keyword>
<dbReference type="Pfam" id="PF02875">
    <property type="entry name" value="Mur_ligase_C"/>
    <property type="match status" value="1"/>
</dbReference>
<evidence type="ECO:0000256" key="6">
    <source>
        <dbReference type="ARBA" id="ARBA00023316"/>
    </source>
</evidence>
<feature type="short sequence motif" description="Meso-diaminopimelate recognition motif" evidence="7">
    <location>
        <begin position="406"/>
        <end position="409"/>
    </location>
</feature>
<dbReference type="NCBIfam" id="TIGR01085">
    <property type="entry name" value="murE"/>
    <property type="match status" value="1"/>
</dbReference>
<feature type="modified residue" description="N6-carboxylysine" evidence="7">
    <location>
        <position position="216"/>
    </location>
</feature>
<dbReference type="Gene3D" id="3.90.190.20">
    <property type="entry name" value="Mur ligase, C-terminal domain"/>
    <property type="match status" value="1"/>
</dbReference>
<dbReference type="GO" id="GO:0005737">
    <property type="term" value="C:cytoplasm"/>
    <property type="evidence" value="ECO:0007669"/>
    <property type="project" value="UniProtKB-SubCell"/>
</dbReference>
<evidence type="ECO:0000256" key="8">
    <source>
        <dbReference type="RuleBase" id="RU004135"/>
    </source>
</evidence>
<feature type="binding site" evidence="7">
    <location>
        <position position="176"/>
    </location>
    <ligand>
        <name>UDP-N-acetyl-alpha-D-muramoyl-L-alanyl-D-glutamate</name>
        <dbReference type="ChEBI" id="CHEBI:83900"/>
    </ligand>
</feature>
<feature type="binding site" evidence="7">
    <location>
        <position position="454"/>
    </location>
    <ligand>
        <name>meso-2,6-diaminopimelate</name>
        <dbReference type="ChEBI" id="CHEBI:57791"/>
    </ligand>
</feature>
<dbReference type="EC" id="6.3.2.13" evidence="7"/>
<comment type="subcellular location">
    <subcellularLocation>
        <location evidence="7 8">Cytoplasm</location>
    </subcellularLocation>
</comment>
<dbReference type="NCBIfam" id="NF001126">
    <property type="entry name" value="PRK00139.1-4"/>
    <property type="match status" value="1"/>
</dbReference>
<keyword evidence="2 7" id="KW-0132">Cell division</keyword>
<dbReference type="GO" id="GO:0009252">
    <property type="term" value="P:peptidoglycan biosynthetic process"/>
    <property type="evidence" value="ECO:0007669"/>
    <property type="project" value="UniProtKB-UniRule"/>
</dbReference>
<feature type="binding site" evidence="7">
    <location>
        <begin position="149"/>
        <end position="150"/>
    </location>
    <ligand>
        <name>UDP-N-acetyl-alpha-D-muramoyl-L-alanyl-D-glutamate</name>
        <dbReference type="ChEBI" id="CHEBI:83900"/>
    </ligand>
</feature>
<evidence type="ECO:0000256" key="4">
    <source>
        <dbReference type="ARBA" id="ARBA00022984"/>
    </source>
</evidence>
<organism evidence="12 13">
    <name type="scientific">Methylobacterium terrae</name>
    <dbReference type="NCBI Taxonomy" id="2202827"/>
    <lineage>
        <taxon>Bacteria</taxon>
        <taxon>Pseudomonadati</taxon>
        <taxon>Pseudomonadota</taxon>
        <taxon>Alphaproteobacteria</taxon>
        <taxon>Hyphomicrobiales</taxon>
        <taxon>Methylobacteriaceae</taxon>
        <taxon>Methylobacterium</taxon>
    </lineage>
</organism>
<dbReference type="Gene3D" id="3.40.1190.10">
    <property type="entry name" value="Mur-like, catalytic domain"/>
    <property type="match status" value="1"/>
</dbReference>
<comment type="catalytic activity">
    <reaction evidence="7">
        <text>UDP-N-acetyl-alpha-D-muramoyl-L-alanyl-D-glutamate + meso-2,6-diaminopimelate + ATP = UDP-N-acetyl-alpha-D-muramoyl-L-alanyl-gamma-D-glutamyl-meso-2,6-diaminopimelate + ADP + phosphate + H(+)</text>
        <dbReference type="Rhea" id="RHEA:23676"/>
        <dbReference type="ChEBI" id="CHEBI:15378"/>
        <dbReference type="ChEBI" id="CHEBI:30616"/>
        <dbReference type="ChEBI" id="CHEBI:43474"/>
        <dbReference type="ChEBI" id="CHEBI:57791"/>
        <dbReference type="ChEBI" id="CHEBI:83900"/>
        <dbReference type="ChEBI" id="CHEBI:83905"/>
        <dbReference type="ChEBI" id="CHEBI:456216"/>
        <dbReference type="EC" id="6.3.2.13"/>
    </reaction>
</comment>
<feature type="binding site" evidence="7">
    <location>
        <position position="382"/>
    </location>
    <ligand>
        <name>meso-2,6-diaminopimelate</name>
        <dbReference type="ChEBI" id="CHEBI:57791"/>
    </ligand>
</feature>
<dbReference type="SUPFAM" id="SSF63418">
    <property type="entry name" value="MurE/MurF N-terminal domain"/>
    <property type="match status" value="1"/>
</dbReference>
<keyword evidence="5 7" id="KW-0131">Cell cycle</keyword>
<dbReference type="Gene3D" id="3.40.1390.10">
    <property type="entry name" value="MurE/MurF, N-terminal domain"/>
    <property type="match status" value="1"/>
</dbReference>
<feature type="binding site" evidence="7">
    <location>
        <position position="182"/>
    </location>
    <ligand>
        <name>UDP-N-acetyl-alpha-D-muramoyl-L-alanyl-D-glutamate</name>
        <dbReference type="ChEBI" id="CHEBI:83900"/>
    </ligand>
</feature>
<dbReference type="Pfam" id="PF01225">
    <property type="entry name" value="Mur_ligase"/>
    <property type="match status" value="1"/>
</dbReference>
<evidence type="ECO:0000256" key="7">
    <source>
        <dbReference type="HAMAP-Rule" id="MF_00208"/>
    </source>
</evidence>
<dbReference type="InterPro" id="IPR036565">
    <property type="entry name" value="Mur-like_cat_sf"/>
</dbReference>
<dbReference type="Proteomes" id="UP000245444">
    <property type="component" value="Chromosome"/>
</dbReference>